<evidence type="ECO:0000313" key="1">
    <source>
        <dbReference type="EMBL" id="JAD90596.1"/>
    </source>
</evidence>
<reference evidence="1" key="1">
    <citation type="submission" date="2014-09" db="EMBL/GenBank/DDBJ databases">
        <authorList>
            <person name="Magalhaes I.L.F."/>
            <person name="Oliveira U."/>
            <person name="Santos F.R."/>
            <person name="Vidigal T.H.D.A."/>
            <person name="Brescovit A.D."/>
            <person name="Santos A.J."/>
        </authorList>
    </citation>
    <scope>NUCLEOTIDE SEQUENCE</scope>
    <source>
        <tissue evidence="1">Shoot tissue taken approximately 20 cm above the soil surface</tissue>
    </source>
</reference>
<proteinExistence type="predicted"/>
<protein>
    <submittedName>
        <fullName evidence="1">Uncharacterized protein</fullName>
    </submittedName>
</protein>
<organism evidence="1">
    <name type="scientific">Arundo donax</name>
    <name type="common">Giant reed</name>
    <name type="synonym">Donax arundinaceus</name>
    <dbReference type="NCBI Taxonomy" id="35708"/>
    <lineage>
        <taxon>Eukaryota</taxon>
        <taxon>Viridiplantae</taxon>
        <taxon>Streptophyta</taxon>
        <taxon>Embryophyta</taxon>
        <taxon>Tracheophyta</taxon>
        <taxon>Spermatophyta</taxon>
        <taxon>Magnoliopsida</taxon>
        <taxon>Liliopsida</taxon>
        <taxon>Poales</taxon>
        <taxon>Poaceae</taxon>
        <taxon>PACMAD clade</taxon>
        <taxon>Arundinoideae</taxon>
        <taxon>Arundineae</taxon>
        <taxon>Arundo</taxon>
    </lineage>
</organism>
<accession>A0A0A9DS62</accession>
<dbReference type="EMBL" id="GBRH01207299">
    <property type="protein sequence ID" value="JAD90596.1"/>
    <property type="molecule type" value="Transcribed_RNA"/>
</dbReference>
<sequence>MQASAPPLRPRCWSGRRLQRLHFHFPHCSDVWTGRRLFQVGKVAAASDDSLQVRVVEALHKQQQATHEQRMFWWLSACSPGASALIDALQIPRLLVCCSASWLDNSSLVPMDCYAMLP</sequence>
<name>A0A0A9DS62_ARUDO</name>
<dbReference type="AlphaFoldDB" id="A0A0A9DS62"/>
<reference evidence="1" key="2">
    <citation type="journal article" date="2015" name="Data Brief">
        <title>Shoot transcriptome of the giant reed, Arundo donax.</title>
        <authorList>
            <person name="Barrero R.A."/>
            <person name="Guerrero F.D."/>
            <person name="Moolhuijzen P."/>
            <person name="Goolsby J.A."/>
            <person name="Tidwell J."/>
            <person name="Bellgard S.E."/>
            <person name="Bellgard M.I."/>
        </authorList>
    </citation>
    <scope>NUCLEOTIDE SEQUENCE</scope>
    <source>
        <tissue evidence="1">Shoot tissue taken approximately 20 cm above the soil surface</tissue>
    </source>
</reference>